<dbReference type="RefSeq" id="YP_008003764.1">
    <property type="nucleotide sequence ID" value="NC_021246.1"/>
</dbReference>
<evidence type="ECO:0000313" key="1">
    <source>
        <dbReference type="EMBL" id="CCU56445.1"/>
    </source>
</evidence>
<proteinExistence type="predicted"/>
<protein>
    <submittedName>
        <fullName evidence="1">Uncharacterized protein</fullName>
    </submittedName>
</protein>
<keyword evidence="2" id="KW-1185">Reference proteome</keyword>
<gene>
    <name evidence="1" type="ORF">MYSEV_247</name>
</gene>
<accession>A0A916KQW6</accession>
<dbReference type="GeneID" id="15613869"/>
<dbReference type="EMBL" id="HF679134">
    <property type="protein sequence ID" value="CCU56445.1"/>
    <property type="molecule type" value="Genomic_DNA"/>
</dbReference>
<name>A0A916KQW6_9POXV</name>
<evidence type="ECO:0000313" key="2">
    <source>
        <dbReference type="Proteomes" id="UP000792671"/>
    </source>
</evidence>
<sequence length="67" mass="8003">MDLYCRENFNSIDIEFIKDDLDDYKENDPPKNINTNNENNTDIYANYENCKKQPLKINTTNNIIRNN</sequence>
<organism evidence="1 2">
    <name type="scientific">Mythimna separata entomopoxvirus 'L'</name>
    <dbReference type="NCBI Taxonomy" id="1293572"/>
    <lineage>
        <taxon>Viruses</taxon>
        <taxon>Varidnaviria</taxon>
        <taxon>Bamfordvirae</taxon>
        <taxon>Nucleocytoviricota</taxon>
        <taxon>Pokkesviricetes</taxon>
        <taxon>Chitovirales</taxon>
        <taxon>Poxviridae</taxon>
        <taxon>Entomopoxvirinae</taxon>
        <taxon>Betaentomopoxvirus</taxon>
        <taxon>Betaentomopoxvirus mseparata</taxon>
        <taxon>Mythimna separata entomopoxvirus</taxon>
    </lineage>
</organism>
<dbReference type="KEGG" id="vg:15613869"/>
<dbReference type="Proteomes" id="UP000792671">
    <property type="component" value="Genome"/>
</dbReference>
<reference evidence="1 2" key="1">
    <citation type="journal article" date="2013" name="J. Virol.">
        <title>New Insights into the Evolution of Entomopoxvirinae from the Complete Genome Sequences of Four Entomopoxviruses Infecting Adoxophyes honmai, Choristoneura biennis, Choristoneura rosaceana, and Mythimna separata.</title>
        <authorList>
            <person name="Theze J."/>
            <person name="Takatsuka J."/>
            <person name="Li Z."/>
            <person name="Gallais J."/>
            <person name="Doucet D."/>
            <person name="Arif B."/>
            <person name="Nakai M."/>
            <person name="Herniou E.A."/>
        </authorList>
    </citation>
    <scope>NUCLEOTIDE SEQUENCE [LARGE SCALE GENOMIC DNA]</scope>
</reference>